<dbReference type="HOGENOM" id="CLU_046025_5_4_1"/>
<dbReference type="Pfam" id="PF20152">
    <property type="entry name" value="DUF6534"/>
    <property type="match status" value="1"/>
</dbReference>
<dbReference type="EMBL" id="KN833067">
    <property type="protein sequence ID" value="KIM74059.1"/>
    <property type="molecule type" value="Genomic_DNA"/>
</dbReference>
<dbReference type="PANTHER" id="PTHR40465">
    <property type="entry name" value="CHROMOSOME 1, WHOLE GENOME SHOTGUN SEQUENCE"/>
    <property type="match status" value="1"/>
</dbReference>
<keyword evidence="1" id="KW-1133">Transmembrane helix</keyword>
<feature type="transmembrane region" description="Helical" evidence="1">
    <location>
        <begin position="116"/>
        <end position="140"/>
    </location>
</feature>
<feature type="transmembrane region" description="Helical" evidence="1">
    <location>
        <begin position="12"/>
        <end position="33"/>
    </location>
</feature>
<organism evidence="3 4">
    <name type="scientific">Piloderma croceum (strain F 1598)</name>
    <dbReference type="NCBI Taxonomy" id="765440"/>
    <lineage>
        <taxon>Eukaryota</taxon>
        <taxon>Fungi</taxon>
        <taxon>Dikarya</taxon>
        <taxon>Basidiomycota</taxon>
        <taxon>Agaricomycotina</taxon>
        <taxon>Agaricomycetes</taxon>
        <taxon>Agaricomycetidae</taxon>
        <taxon>Atheliales</taxon>
        <taxon>Atheliaceae</taxon>
        <taxon>Piloderma</taxon>
    </lineage>
</organism>
<dbReference type="Proteomes" id="UP000054166">
    <property type="component" value="Unassembled WGS sequence"/>
</dbReference>
<name>A0A0C3F1M2_PILCF</name>
<feature type="transmembrane region" description="Helical" evidence="1">
    <location>
        <begin position="81"/>
        <end position="104"/>
    </location>
</feature>
<evidence type="ECO:0000313" key="4">
    <source>
        <dbReference type="Proteomes" id="UP000054166"/>
    </source>
</evidence>
<evidence type="ECO:0000259" key="2">
    <source>
        <dbReference type="Pfam" id="PF20152"/>
    </source>
</evidence>
<keyword evidence="1" id="KW-0472">Membrane</keyword>
<dbReference type="AlphaFoldDB" id="A0A0C3F1M2"/>
<dbReference type="InterPro" id="IPR045339">
    <property type="entry name" value="DUF6534"/>
</dbReference>
<evidence type="ECO:0000313" key="3">
    <source>
        <dbReference type="EMBL" id="KIM74059.1"/>
    </source>
</evidence>
<dbReference type="STRING" id="765440.A0A0C3F1M2"/>
<feature type="domain" description="DUF6534" evidence="2">
    <location>
        <begin position="166"/>
        <end position="253"/>
    </location>
</feature>
<proteinExistence type="predicted"/>
<dbReference type="PANTHER" id="PTHR40465:SF1">
    <property type="entry name" value="DUF6534 DOMAIN-CONTAINING PROTEIN"/>
    <property type="match status" value="1"/>
</dbReference>
<keyword evidence="1" id="KW-0812">Transmembrane</keyword>
<keyword evidence="4" id="KW-1185">Reference proteome</keyword>
<reference evidence="3 4" key="1">
    <citation type="submission" date="2014-04" db="EMBL/GenBank/DDBJ databases">
        <authorList>
            <consortium name="DOE Joint Genome Institute"/>
            <person name="Kuo A."/>
            <person name="Tarkka M."/>
            <person name="Buscot F."/>
            <person name="Kohler A."/>
            <person name="Nagy L.G."/>
            <person name="Floudas D."/>
            <person name="Copeland A."/>
            <person name="Barry K.W."/>
            <person name="Cichocki N."/>
            <person name="Veneault-Fourrey C."/>
            <person name="LaButti K."/>
            <person name="Lindquist E.A."/>
            <person name="Lipzen A."/>
            <person name="Lundell T."/>
            <person name="Morin E."/>
            <person name="Murat C."/>
            <person name="Sun H."/>
            <person name="Tunlid A."/>
            <person name="Henrissat B."/>
            <person name="Grigoriev I.V."/>
            <person name="Hibbett D.S."/>
            <person name="Martin F."/>
            <person name="Nordberg H.P."/>
            <person name="Cantor M.N."/>
            <person name="Hua S.X."/>
        </authorList>
    </citation>
    <scope>NUCLEOTIDE SEQUENCE [LARGE SCALE GENOMIC DNA]</scope>
    <source>
        <strain evidence="3 4">F 1598</strain>
    </source>
</reference>
<dbReference type="OrthoDB" id="3012488at2759"/>
<accession>A0A0C3F1M2</accession>
<evidence type="ECO:0000256" key="1">
    <source>
        <dbReference type="SAM" id="Phobius"/>
    </source>
</evidence>
<dbReference type="InParanoid" id="A0A0C3F1M2"/>
<sequence length="319" mass="35259">MGQIDTTFGALYIGTSFALVLFGITILQTYFYYRNYSKDSLKLRLLVWSVCMLDAVHSAFICHVNYYYLVSGFGNSERLKSGVWSLFMGAGITVILSFIIKAFYTYQIYQLCGPRWRWWICTPVILSVLAHGASGLQTITDCFIRETFEAVINAELSTEILSVTNLVSDTVIAAALCGLLGLRKSKVRESQIDRIINGIIVFCVERFILSQIVSVVQLVTEIVLPNGFYDAAIDMVYGKVVANSFLATLNSRKVLRAGGTHDNGSTTDDSTDIPLSTPPATTIISRMFRTTTAESSIDDAGGYGLRTRDLESTIQTDKS</sequence>
<reference evidence="4" key="2">
    <citation type="submission" date="2015-01" db="EMBL/GenBank/DDBJ databases">
        <title>Evolutionary Origins and Diversification of the Mycorrhizal Mutualists.</title>
        <authorList>
            <consortium name="DOE Joint Genome Institute"/>
            <consortium name="Mycorrhizal Genomics Consortium"/>
            <person name="Kohler A."/>
            <person name="Kuo A."/>
            <person name="Nagy L.G."/>
            <person name="Floudas D."/>
            <person name="Copeland A."/>
            <person name="Barry K.W."/>
            <person name="Cichocki N."/>
            <person name="Veneault-Fourrey C."/>
            <person name="LaButti K."/>
            <person name="Lindquist E.A."/>
            <person name="Lipzen A."/>
            <person name="Lundell T."/>
            <person name="Morin E."/>
            <person name="Murat C."/>
            <person name="Riley R."/>
            <person name="Ohm R."/>
            <person name="Sun H."/>
            <person name="Tunlid A."/>
            <person name="Henrissat B."/>
            <person name="Grigoriev I.V."/>
            <person name="Hibbett D.S."/>
            <person name="Martin F."/>
        </authorList>
    </citation>
    <scope>NUCLEOTIDE SEQUENCE [LARGE SCALE GENOMIC DNA]</scope>
    <source>
        <strain evidence="4">F 1598</strain>
    </source>
</reference>
<protein>
    <recommendedName>
        <fullName evidence="2">DUF6534 domain-containing protein</fullName>
    </recommendedName>
</protein>
<feature type="transmembrane region" description="Helical" evidence="1">
    <location>
        <begin position="45"/>
        <end position="69"/>
    </location>
</feature>
<gene>
    <name evidence="3" type="ORF">PILCRDRAFT_828574</name>
</gene>